<dbReference type="PANTHER" id="PTHR48258">
    <property type="entry name" value="DUF4218 DOMAIN-CONTAINING PROTEIN-RELATED"/>
    <property type="match status" value="1"/>
</dbReference>
<feature type="domain" description="DUF4218" evidence="3">
    <location>
        <begin position="663"/>
        <end position="777"/>
    </location>
</feature>
<organism evidence="5 6">
    <name type="scientific">Corchorus capsularis</name>
    <name type="common">Jute</name>
    <dbReference type="NCBI Taxonomy" id="210143"/>
    <lineage>
        <taxon>Eukaryota</taxon>
        <taxon>Viridiplantae</taxon>
        <taxon>Streptophyta</taxon>
        <taxon>Embryophyta</taxon>
        <taxon>Tracheophyta</taxon>
        <taxon>Spermatophyta</taxon>
        <taxon>Magnoliopsida</taxon>
        <taxon>eudicotyledons</taxon>
        <taxon>Gunneridae</taxon>
        <taxon>Pentapetalae</taxon>
        <taxon>rosids</taxon>
        <taxon>malvids</taxon>
        <taxon>Malvales</taxon>
        <taxon>Malvaceae</taxon>
        <taxon>Grewioideae</taxon>
        <taxon>Apeibeae</taxon>
        <taxon>Corchorus</taxon>
    </lineage>
</organism>
<accession>A0A1R3KEF2</accession>
<evidence type="ECO:0000259" key="2">
    <source>
        <dbReference type="Pfam" id="PF13952"/>
    </source>
</evidence>
<dbReference type="InterPro" id="IPR004242">
    <property type="entry name" value="Transposase_21"/>
</dbReference>
<feature type="domain" description="DUF4216" evidence="2">
    <location>
        <begin position="932"/>
        <end position="1007"/>
    </location>
</feature>
<evidence type="ECO:0000313" key="6">
    <source>
        <dbReference type="Proteomes" id="UP000188268"/>
    </source>
</evidence>
<sequence length="1103" mass="127450">MENRQWMYTRKVPGGEGLTDEFMDGVKEFIIFATCQYKYKRDSQIRCPCLYCENKRFLDPQTIELHLHRQGFRERYWNWTAHGEAAWTDNEQQDSVEQLPEQTTHLGAYGHMTRDQRIVHNYARNGFVLSSHEARSSVETQADDDILSFLGGQVTHSLDEIFFDTVRDATQPLYDGCETHSQLSFVARLLGIKSNSDMSKEVFNNMVTTFREVLPPNNNVPNDYYHHMQIVSKLGFPVVKIDACKNGCMLYWKDDEIKMSCKFCNEPRYKERHRRLDKQKQRVAQSILWYLPITPRLQRLYASNVTAQEMTWHHTHETIDGVMSHPSDAEAWKHFDMTYPCFSSELRNIRLGLFIDDSASYGQFEKANSCWPDVGEKTYDVASYGFFIMRAALMWTVNDLPGYEMLSGWNTGGVLGCPICMENSRAFVLPHSKKTTYFDCHRAFLPRGHQYRKDKKSFIRGRVERVAPPPRLSGEETYNRVQNFSTAMQDPFGKPHDYGKGHKWMKKSIFWELPYWKTNLLRHNLDVMYIEKNVFENVFNTVMDVEGKTKDTFNGRKDVGAVCDRGDIAVPEDSLGPKPKAVYNLNMVQKRMILDWLVCLGFPDGCASNFRRFIDFEELKLRDMESHDCHIFMQRIIPVAFREMLPSFVWGPLTELSLLFKTICSSTLEINKLGELEKNVAVILCNMEKVFPPAFFDLMEHLIVHLPYEAIIGGPVQFRWTYPFKRFLHQLIKKTVKSKAQVEGSICQAYIPQEINIFAQHYFKPQVSCRVKRIRRDDALEAFSIFNYPGQSQGRPKSRWLSDDEFHAAHLYVLLNCPEVQEYHELFVNYLKGSNHTTEEIDLGIEMHFVKWFKLFVQNAENKITDPLLHSLALGPSRKATTWPGYFINGFNFCTVEHGVGRRTMNSGVFVRGSESDESSTGCYGLLQNIVQLEYCGDEAKKVVVLFECSWVETTDGMKVHPLYNIVDINRKELCKDEPFILAQEAIQVYYCSYPSIPRDKTDWKAVCDTKPRRVRKLNSGDGFDIYDDDDAAYQIESMLQTPAISISKQVPQLFDPQGINLAVGLGEMLEAVPEGQSEEENNEDGSTSHDDDDDQGDNDSES</sequence>
<evidence type="ECO:0000259" key="3">
    <source>
        <dbReference type="Pfam" id="PF13960"/>
    </source>
</evidence>
<dbReference type="Gramene" id="OMP05456">
    <property type="protein sequence ID" value="OMP05456"/>
    <property type="gene ID" value="CCACVL1_01896"/>
</dbReference>
<dbReference type="Pfam" id="PF13952">
    <property type="entry name" value="DUF4216"/>
    <property type="match status" value="1"/>
</dbReference>
<evidence type="ECO:0000259" key="4">
    <source>
        <dbReference type="Pfam" id="PF13963"/>
    </source>
</evidence>
<name>A0A1R3KEF2_COCAP</name>
<gene>
    <name evidence="5" type="ORF">CCACVL1_01896</name>
</gene>
<dbReference type="EMBL" id="AWWV01005362">
    <property type="protein sequence ID" value="OMP05456.1"/>
    <property type="molecule type" value="Genomic_DNA"/>
</dbReference>
<dbReference type="Pfam" id="PF13960">
    <property type="entry name" value="DUF4218"/>
    <property type="match status" value="1"/>
</dbReference>
<proteinExistence type="predicted"/>
<evidence type="ECO:0000256" key="1">
    <source>
        <dbReference type="SAM" id="MobiDB-lite"/>
    </source>
</evidence>
<dbReference type="InterPro" id="IPR025452">
    <property type="entry name" value="DUF4218"/>
</dbReference>
<keyword evidence="6" id="KW-1185">Reference proteome</keyword>
<dbReference type="Pfam" id="PF13963">
    <property type="entry name" value="Transpos_assoc"/>
    <property type="match status" value="1"/>
</dbReference>
<dbReference type="OrthoDB" id="1071601at2759"/>
<feature type="region of interest" description="Disordered" evidence="1">
    <location>
        <begin position="1068"/>
        <end position="1103"/>
    </location>
</feature>
<dbReference type="AlphaFoldDB" id="A0A1R3KEF2"/>
<evidence type="ECO:0000313" key="5">
    <source>
        <dbReference type="EMBL" id="OMP05456.1"/>
    </source>
</evidence>
<reference evidence="5 6" key="1">
    <citation type="submission" date="2013-09" db="EMBL/GenBank/DDBJ databases">
        <title>Corchorus capsularis genome sequencing.</title>
        <authorList>
            <person name="Alam M."/>
            <person name="Haque M.S."/>
            <person name="Islam M.S."/>
            <person name="Emdad E.M."/>
            <person name="Islam M.M."/>
            <person name="Ahmed B."/>
            <person name="Halim A."/>
            <person name="Hossen Q.M.M."/>
            <person name="Hossain M.Z."/>
            <person name="Ahmed R."/>
            <person name="Khan M.M."/>
            <person name="Islam R."/>
            <person name="Rashid M.M."/>
            <person name="Khan S.A."/>
            <person name="Rahman M.S."/>
            <person name="Alam M."/>
        </authorList>
    </citation>
    <scope>NUCLEOTIDE SEQUENCE [LARGE SCALE GENOMIC DNA]</scope>
    <source>
        <strain evidence="6">cv. CVL-1</strain>
        <tissue evidence="5">Whole seedling</tissue>
    </source>
</reference>
<comment type="caution">
    <text evidence="5">The sequence shown here is derived from an EMBL/GenBank/DDBJ whole genome shotgun (WGS) entry which is preliminary data.</text>
</comment>
<dbReference type="PANTHER" id="PTHR48258:SF4">
    <property type="entry name" value="DUF4216 DOMAIN-CONTAINING PROTEIN"/>
    <property type="match status" value="1"/>
</dbReference>
<protein>
    <submittedName>
        <fullName evidence="5">Transposon, En/Spm-like protein</fullName>
    </submittedName>
</protein>
<dbReference type="Pfam" id="PF02992">
    <property type="entry name" value="Transposase_21"/>
    <property type="match status" value="2"/>
</dbReference>
<dbReference type="InterPro" id="IPR029480">
    <property type="entry name" value="Transpos_assoc"/>
</dbReference>
<feature type="domain" description="Transposase-associated" evidence="4">
    <location>
        <begin position="4"/>
        <end position="84"/>
    </location>
</feature>
<dbReference type="Proteomes" id="UP000188268">
    <property type="component" value="Unassembled WGS sequence"/>
</dbReference>
<feature type="compositionally biased region" description="Acidic residues" evidence="1">
    <location>
        <begin position="1091"/>
        <end position="1103"/>
    </location>
</feature>
<dbReference type="InterPro" id="IPR025312">
    <property type="entry name" value="DUF4216"/>
</dbReference>